<comment type="caution">
    <text evidence="2">The sequence shown here is derived from an EMBL/GenBank/DDBJ whole genome shotgun (WGS) entry which is preliminary data.</text>
</comment>
<proteinExistence type="predicted"/>
<evidence type="ECO:0000256" key="1">
    <source>
        <dbReference type="SAM" id="MobiDB-lite"/>
    </source>
</evidence>
<name>X0TLD1_9ZZZZ</name>
<reference evidence="2" key="1">
    <citation type="journal article" date="2014" name="Front. Microbiol.">
        <title>High frequency of phylogenetically diverse reductive dehalogenase-homologous genes in deep subseafloor sedimentary metagenomes.</title>
        <authorList>
            <person name="Kawai M."/>
            <person name="Futagami T."/>
            <person name="Toyoda A."/>
            <person name="Takaki Y."/>
            <person name="Nishi S."/>
            <person name="Hori S."/>
            <person name="Arai W."/>
            <person name="Tsubouchi T."/>
            <person name="Morono Y."/>
            <person name="Uchiyama I."/>
            <person name="Ito T."/>
            <person name="Fujiyama A."/>
            <person name="Inagaki F."/>
            <person name="Takami H."/>
        </authorList>
    </citation>
    <scope>NUCLEOTIDE SEQUENCE</scope>
    <source>
        <strain evidence="2">Expedition CK06-06</strain>
    </source>
</reference>
<feature type="region of interest" description="Disordered" evidence="1">
    <location>
        <begin position="1"/>
        <end position="40"/>
    </location>
</feature>
<dbReference type="EMBL" id="BARS01000411">
    <property type="protein sequence ID" value="GAF76905.1"/>
    <property type="molecule type" value="Genomic_DNA"/>
</dbReference>
<sequence>PLQFHVGADVSRVSEKVGENPRGTGPQPYLSRWGSLEHLL</sequence>
<gene>
    <name evidence="2" type="ORF">S01H1_01021</name>
</gene>
<feature type="non-terminal residue" evidence="2">
    <location>
        <position position="1"/>
    </location>
</feature>
<evidence type="ECO:0000313" key="2">
    <source>
        <dbReference type="EMBL" id="GAF76905.1"/>
    </source>
</evidence>
<dbReference type="AlphaFoldDB" id="X0TLD1"/>
<protein>
    <submittedName>
        <fullName evidence="2">Uncharacterized protein</fullName>
    </submittedName>
</protein>
<organism evidence="2">
    <name type="scientific">marine sediment metagenome</name>
    <dbReference type="NCBI Taxonomy" id="412755"/>
    <lineage>
        <taxon>unclassified sequences</taxon>
        <taxon>metagenomes</taxon>
        <taxon>ecological metagenomes</taxon>
    </lineage>
</organism>
<accession>X0TLD1</accession>